<organism evidence="4 5">
    <name type="scientific">Tritrichomonas musculus</name>
    <dbReference type="NCBI Taxonomy" id="1915356"/>
    <lineage>
        <taxon>Eukaryota</taxon>
        <taxon>Metamonada</taxon>
        <taxon>Parabasalia</taxon>
        <taxon>Tritrichomonadida</taxon>
        <taxon>Tritrichomonadidae</taxon>
        <taxon>Tritrichomonas</taxon>
    </lineage>
</organism>
<gene>
    <name evidence="4" type="ORF">M9Y10_001509</name>
</gene>
<evidence type="ECO:0000313" key="4">
    <source>
        <dbReference type="EMBL" id="KAK8899205.1"/>
    </source>
</evidence>
<evidence type="ECO:0000256" key="2">
    <source>
        <dbReference type="ARBA" id="ARBA00023203"/>
    </source>
</evidence>
<sequence>MKNEYLQTHPKLTILLNKGEKIENLSPEEIRLWRINLLLKNTGSKRTATDFSNDFSDSEILTTVLTQIAPECSNKRMEESDLLNRADMMLKELSKINCLFLQSIIGPHTRLIFAFVVNLFNNYPFLTDQISTQKFNQKSQ</sequence>
<dbReference type="EMBL" id="JAPFFF010000001">
    <property type="protein sequence ID" value="KAK8899205.1"/>
    <property type="molecule type" value="Genomic_DNA"/>
</dbReference>
<comment type="caution">
    <text evidence="4">The sequence shown here is derived from an EMBL/GenBank/DDBJ whole genome shotgun (WGS) entry which is preliminary data.</text>
</comment>
<keyword evidence="2" id="KW-0009">Actin-binding</keyword>
<dbReference type="Gene3D" id="1.10.418.10">
    <property type="entry name" value="Calponin-like domain"/>
    <property type="match status" value="1"/>
</dbReference>
<evidence type="ECO:0000256" key="1">
    <source>
        <dbReference type="ARBA" id="ARBA00022737"/>
    </source>
</evidence>
<dbReference type="Pfam" id="PF00307">
    <property type="entry name" value="CH"/>
    <property type="match status" value="1"/>
</dbReference>
<dbReference type="PANTHER" id="PTHR19961">
    <property type="entry name" value="FIMBRIN/PLASTIN"/>
    <property type="match status" value="1"/>
</dbReference>
<dbReference type="Proteomes" id="UP001470230">
    <property type="component" value="Unassembled WGS sequence"/>
</dbReference>
<dbReference type="PANTHER" id="PTHR19961:SF18">
    <property type="entry name" value="FI19014P1"/>
    <property type="match status" value="1"/>
</dbReference>
<accession>A0ABR2L768</accession>
<keyword evidence="5" id="KW-1185">Reference proteome</keyword>
<feature type="domain" description="Calponin-homology (CH)" evidence="3">
    <location>
        <begin position="28"/>
        <end position="123"/>
    </location>
</feature>
<keyword evidence="1" id="KW-0677">Repeat</keyword>
<proteinExistence type="predicted"/>
<dbReference type="InterPro" id="IPR001715">
    <property type="entry name" value="CH_dom"/>
</dbReference>
<reference evidence="4 5" key="1">
    <citation type="submission" date="2024-04" db="EMBL/GenBank/DDBJ databases">
        <title>Tritrichomonas musculus Genome.</title>
        <authorList>
            <person name="Alves-Ferreira E."/>
            <person name="Grigg M."/>
            <person name="Lorenzi H."/>
            <person name="Galac M."/>
        </authorList>
    </citation>
    <scope>NUCLEOTIDE SEQUENCE [LARGE SCALE GENOMIC DNA]</scope>
    <source>
        <strain evidence="4 5">EAF2021</strain>
    </source>
</reference>
<dbReference type="SUPFAM" id="SSF47576">
    <property type="entry name" value="Calponin-homology domain, CH-domain"/>
    <property type="match status" value="1"/>
</dbReference>
<dbReference type="InterPro" id="IPR036872">
    <property type="entry name" value="CH_dom_sf"/>
</dbReference>
<dbReference type="InterPro" id="IPR039959">
    <property type="entry name" value="Fimbrin/Plastin"/>
</dbReference>
<evidence type="ECO:0000313" key="5">
    <source>
        <dbReference type="Proteomes" id="UP001470230"/>
    </source>
</evidence>
<name>A0ABR2L768_9EUKA</name>
<evidence type="ECO:0000259" key="3">
    <source>
        <dbReference type="Pfam" id="PF00307"/>
    </source>
</evidence>
<protein>
    <submittedName>
        <fullName evidence="4">Fimbrin</fullName>
    </submittedName>
</protein>